<dbReference type="AlphaFoldDB" id="A0A0R2UIK6"/>
<protein>
    <recommendedName>
        <fullName evidence="3">Peptidase S1 domain-containing protein</fullName>
    </recommendedName>
</protein>
<dbReference type="Gene3D" id="2.40.10.10">
    <property type="entry name" value="Trypsin-like serine proteases"/>
    <property type="match status" value="2"/>
</dbReference>
<dbReference type="InterPro" id="IPR043504">
    <property type="entry name" value="Peptidase_S1_PA_chymotrypsin"/>
</dbReference>
<dbReference type="Pfam" id="PF13365">
    <property type="entry name" value="Trypsin_2"/>
    <property type="match status" value="1"/>
</dbReference>
<dbReference type="EMBL" id="LICA01000012">
    <property type="protein sequence ID" value="KRO97203.1"/>
    <property type="molecule type" value="Genomic_DNA"/>
</dbReference>
<dbReference type="SUPFAM" id="SSF50494">
    <property type="entry name" value="Trypsin-like serine proteases"/>
    <property type="match status" value="1"/>
</dbReference>
<organism evidence="1 2">
    <name type="scientific">SAR92 bacterium BACL26 MAG-121220-bin70</name>
    <dbReference type="NCBI Taxonomy" id="1655626"/>
    <lineage>
        <taxon>Bacteria</taxon>
        <taxon>Pseudomonadati</taxon>
        <taxon>Pseudomonadota</taxon>
        <taxon>Gammaproteobacteria</taxon>
        <taxon>Cellvibrionales</taxon>
        <taxon>Porticoccaceae</taxon>
        <taxon>SAR92 clade</taxon>
    </lineage>
</organism>
<reference evidence="1 2" key="1">
    <citation type="submission" date="2015-10" db="EMBL/GenBank/DDBJ databases">
        <title>Metagenome-Assembled Genomes uncover a global brackish microbiome.</title>
        <authorList>
            <person name="Hugerth L.W."/>
            <person name="Larsson J."/>
            <person name="Alneberg J."/>
            <person name="Lindh M.V."/>
            <person name="Legrand C."/>
            <person name="Pinhassi J."/>
            <person name="Andersson A.F."/>
        </authorList>
    </citation>
    <scope>NUCLEOTIDE SEQUENCE [LARGE SCALE GENOMIC DNA]</scope>
    <source>
        <strain evidence="1">BACL26 MAG-121220-bin70</strain>
    </source>
</reference>
<evidence type="ECO:0008006" key="3">
    <source>
        <dbReference type="Google" id="ProtNLM"/>
    </source>
</evidence>
<sequence>MKRSCGVSIWTDQPPINLFIYMMILFSSLTQGAVFGDGDPGNGTEDQRRKATAEHLKPMGTIFCDGMLRGTAIHVRSPLDTDLRSSSIILTAAHVLYDPKTAQRFKKCAYRPQNKRLTTVDITQVSSHRFNPKSVDRLEQAENDIVFIRLSQRLLQPTLKLTSASETPSALLLIGYNSDKNDISQSADCHQFVSETFASEKLLLHDCDANNGASGGAVLDAANGRLVGVHGGTLLVNDAQSPRSEIPGGAKADPEKLINQARGIDHRVIEMLNQFSAYPAKNFQD</sequence>
<dbReference type="InterPro" id="IPR009003">
    <property type="entry name" value="Peptidase_S1_PA"/>
</dbReference>
<proteinExistence type="predicted"/>
<gene>
    <name evidence="1" type="ORF">ABS24_05495</name>
</gene>
<comment type="caution">
    <text evidence="1">The sequence shown here is derived from an EMBL/GenBank/DDBJ whole genome shotgun (WGS) entry which is preliminary data.</text>
</comment>
<evidence type="ECO:0000313" key="1">
    <source>
        <dbReference type="EMBL" id="KRO97203.1"/>
    </source>
</evidence>
<name>A0A0R2UIK6_9GAMM</name>
<accession>A0A0R2UIK6</accession>
<evidence type="ECO:0000313" key="2">
    <source>
        <dbReference type="Proteomes" id="UP000051213"/>
    </source>
</evidence>
<dbReference type="Proteomes" id="UP000051213">
    <property type="component" value="Unassembled WGS sequence"/>
</dbReference>